<feature type="domain" description="Azaphilone pigments biosynthesis cluster protein L N-terminal" evidence="2">
    <location>
        <begin position="18"/>
        <end position="132"/>
    </location>
</feature>
<evidence type="ECO:0000313" key="4">
    <source>
        <dbReference type="Proteomes" id="UP000800041"/>
    </source>
</evidence>
<dbReference type="InterPro" id="IPR031348">
    <property type="entry name" value="PigL_N"/>
</dbReference>
<organism evidence="3 4">
    <name type="scientific">Aulographum hederae CBS 113979</name>
    <dbReference type="NCBI Taxonomy" id="1176131"/>
    <lineage>
        <taxon>Eukaryota</taxon>
        <taxon>Fungi</taxon>
        <taxon>Dikarya</taxon>
        <taxon>Ascomycota</taxon>
        <taxon>Pezizomycotina</taxon>
        <taxon>Dothideomycetes</taxon>
        <taxon>Pleosporomycetidae</taxon>
        <taxon>Aulographales</taxon>
        <taxon>Aulographaceae</taxon>
    </lineage>
</organism>
<keyword evidence="1" id="KW-0175">Coiled coil</keyword>
<evidence type="ECO:0000313" key="3">
    <source>
        <dbReference type="EMBL" id="KAF1982496.1"/>
    </source>
</evidence>
<accession>A0A6G1GNF6</accession>
<gene>
    <name evidence="3" type="ORF">K402DRAFT_362588</name>
</gene>
<feature type="coiled-coil region" evidence="1">
    <location>
        <begin position="28"/>
        <end position="55"/>
    </location>
</feature>
<dbReference type="GO" id="GO:0007166">
    <property type="term" value="P:cell surface receptor signaling pathway"/>
    <property type="evidence" value="ECO:0007669"/>
    <property type="project" value="InterPro"/>
</dbReference>
<dbReference type="AlphaFoldDB" id="A0A6G1GNF6"/>
<name>A0A6G1GNF6_9PEZI</name>
<dbReference type="Proteomes" id="UP000800041">
    <property type="component" value="Unassembled WGS sequence"/>
</dbReference>
<evidence type="ECO:0000256" key="1">
    <source>
        <dbReference type="SAM" id="Coils"/>
    </source>
</evidence>
<dbReference type="Pfam" id="PF17111">
    <property type="entry name" value="PigL_N"/>
    <property type="match status" value="1"/>
</dbReference>
<dbReference type="EMBL" id="ML977183">
    <property type="protein sequence ID" value="KAF1982496.1"/>
    <property type="molecule type" value="Genomic_DNA"/>
</dbReference>
<dbReference type="InterPro" id="IPR036537">
    <property type="entry name" value="Adaptor_Cbl_N_dom_sf"/>
</dbReference>
<proteinExistence type="predicted"/>
<evidence type="ECO:0000259" key="2">
    <source>
        <dbReference type="Pfam" id="PF17111"/>
    </source>
</evidence>
<protein>
    <recommendedName>
        <fullName evidence="2">Azaphilone pigments biosynthesis cluster protein L N-terminal domain-containing protein</fullName>
    </recommendedName>
</protein>
<keyword evidence="4" id="KW-1185">Reference proteome</keyword>
<dbReference type="OrthoDB" id="432483at2759"/>
<sequence>MTEALGATVGGFALVRVASDIATTIGNIKNAPKQMRELKDDLRALEGTLSDLEISSTDNVSRHIHLALENCSNACTDFRTLLDRWTKDSTQDKMFWVKRWKVGVFGQDRIKAFRGNLNDCKSTLIVAILTTERTNEARQLHRSDPSRNLTLQEYEVELQDDITRATSERADATTLLQAYTTTPVPQGDADEEAKQSRQALCGEIQRWLASNIIFHAACEEALSSTAQERTGQKIRGIRATNDSKASAGFFNMGVGEELRFTQDISDVTADGHSIAAAGVFRGFDFSLPRQA</sequence>
<dbReference type="Gene3D" id="1.20.930.20">
    <property type="entry name" value="Adaptor protein Cbl, N-terminal domain"/>
    <property type="match status" value="1"/>
</dbReference>
<reference evidence="3" key="1">
    <citation type="journal article" date="2020" name="Stud. Mycol.">
        <title>101 Dothideomycetes genomes: a test case for predicting lifestyles and emergence of pathogens.</title>
        <authorList>
            <person name="Haridas S."/>
            <person name="Albert R."/>
            <person name="Binder M."/>
            <person name="Bloem J."/>
            <person name="Labutti K."/>
            <person name="Salamov A."/>
            <person name="Andreopoulos B."/>
            <person name="Baker S."/>
            <person name="Barry K."/>
            <person name="Bills G."/>
            <person name="Bluhm B."/>
            <person name="Cannon C."/>
            <person name="Castanera R."/>
            <person name="Culley D."/>
            <person name="Daum C."/>
            <person name="Ezra D."/>
            <person name="Gonzalez J."/>
            <person name="Henrissat B."/>
            <person name="Kuo A."/>
            <person name="Liang C."/>
            <person name="Lipzen A."/>
            <person name="Lutzoni F."/>
            <person name="Magnuson J."/>
            <person name="Mondo S."/>
            <person name="Nolan M."/>
            <person name="Ohm R."/>
            <person name="Pangilinan J."/>
            <person name="Park H.-J."/>
            <person name="Ramirez L."/>
            <person name="Alfaro M."/>
            <person name="Sun H."/>
            <person name="Tritt A."/>
            <person name="Yoshinaga Y."/>
            <person name="Zwiers L.-H."/>
            <person name="Turgeon B."/>
            <person name="Goodwin S."/>
            <person name="Spatafora J."/>
            <person name="Crous P."/>
            <person name="Grigoriev I."/>
        </authorList>
    </citation>
    <scope>NUCLEOTIDE SEQUENCE</scope>
    <source>
        <strain evidence="3">CBS 113979</strain>
    </source>
</reference>